<organism evidence="2 3">
    <name type="scientific">Gracilibacillus dipsosauri</name>
    <dbReference type="NCBI Taxonomy" id="178340"/>
    <lineage>
        <taxon>Bacteria</taxon>
        <taxon>Bacillati</taxon>
        <taxon>Bacillota</taxon>
        <taxon>Bacilli</taxon>
        <taxon>Bacillales</taxon>
        <taxon>Bacillaceae</taxon>
        <taxon>Gracilibacillus</taxon>
    </lineage>
</organism>
<accession>A0A317KWT0</accession>
<comment type="caution">
    <text evidence="2">The sequence shown here is derived from an EMBL/GenBank/DDBJ whole genome shotgun (WGS) entry which is preliminary data.</text>
</comment>
<reference evidence="2 3" key="1">
    <citation type="submission" date="2018-05" db="EMBL/GenBank/DDBJ databases">
        <title>Genomic analysis of Gracilibacillus dipsosauri DD1 reveals novel features of a salt-tolerant amylase.</title>
        <authorList>
            <person name="Deutch C.E."/>
            <person name="Yang S."/>
        </authorList>
    </citation>
    <scope>NUCLEOTIDE SEQUENCE [LARGE SCALE GENOMIC DNA]</scope>
    <source>
        <strain evidence="2 3">DD1</strain>
    </source>
</reference>
<proteinExistence type="predicted"/>
<keyword evidence="1" id="KW-1133">Transmembrane helix</keyword>
<feature type="transmembrane region" description="Helical" evidence="1">
    <location>
        <begin position="62"/>
        <end position="81"/>
    </location>
</feature>
<sequence>MAQLLKAFSTGLSVLFLYVLTVFIAPIVMLLLGYSNIVSKPTLLGSSLYIIEIEETTFSTEATGFGCILAFLLGLLIYYLMKLLLGFRRGQEAR</sequence>
<evidence type="ECO:0000313" key="3">
    <source>
        <dbReference type="Proteomes" id="UP000245624"/>
    </source>
</evidence>
<feature type="transmembrane region" description="Helical" evidence="1">
    <location>
        <begin position="12"/>
        <end position="34"/>
    </location>
</feature>
<keyword evidence="3" id="KW-1185">Reference proteome</keyword>
<evidence type="ECO:0000256" key="1">
    <source>
        <dbReference type="SAM" id="Phobius"/>
    </source>
</evidence>
<keyword evidence="1" id="KW-0812">Transmembrane</keyword>
<name>A0A317KWT0_9BACI</name>
<gene>
    <name evidence="2" type="ORF">DLJ74_12660</name>
</gene>
<dbReference type="EMBL" id="QGTD01000011">
    <property type="protein sequence ID" value="PWU67951.1"/>
    <property type="molecule type" value="Genomic_DNA"/>
</dbReference>
<evidence type="ECO:0000313" key="2">
    <source>
        <dbReference type="EMBL" id="PWU67951.1"/>
    </source>
</evidence>
<dbReference type="AlphaFoldDB" id="A0A317KWT0"/>
<keyword evidence="1" id="KW-0472">Membrane</keyword>
<dbReference type="RefSeq" id="WP_109984747.1">
    <property type="nucleotide sequence ID" value="NZ_JAJUIE010000015.1"/>
</dbReference>
<dbReference type="Proteomes" id="UP000245624">
    <property type="component" value="Unassembled WGS sequence"/>
</dbReference>
<protein>
    <submittedName>
        <fullName evidence="2">Uncharacterized protein</fullName>
    </submittedName>
</protein>